<evidence type="ECO:0000313" key="1">
    <source>
        <dbReference type="EMBL" id="APA09242.1"/>
    </source>
</evidence>
<dbReference type="SUPFAM" id="SSF54909">
    <property type="entry name" value="Dimeric alpha+beta barrel"/>
    <property type="match status" value="1"/>
</dbReference>
<dbReference type="KEGG" id="ssl:SS1G_14234"/>
<proteinExistence type="predicted"/>
<accession>A0A1D9Q341</accession>
<gene>
    <name evidence="1" type="ORF">sscle_04g040120</name>
</gene>
<dbReference type="AlphaFoldDB" id="A0A1D9Q341"/>
<dbReference type="Gene3D" id="3.30.70.100">
    <property type="match status" value="2"/>
</dbReference>
<dbReference type="Proteomes" id="UP000177798">
    <property type="component" value="Chromosome 4"/>
</dbReference>
<dbReference type="OrthoDB" id="3830579at2759"/>
<dbReference type="RefSeq" id="XP_001584779.1">
    <property type="nucleotide sequence ID" value="XM_001584729.1"/>
</dbReference>
<name>A0A1D9Q341_SCLS1</name>
<protein>
    <recommendedName>
        <fullName evidence="3">ABM domain-containing protein</fullName>
    </recommendedName>
</protein>
<organism evidence="1 2">
    <name type="scientific">Sclerotinia sclerotiorum (strain ATCC 18683 / 1980 / Ss-1)</name>
    <name type="common">White mold</name>
    <name type="synonym">Whetzelinia sclerotiorum</name>
    <dbReference type="NCBI Taxonomy" id="665079"/>
    <lineage>
        <taxon>Eukaryota</taxon>
        <taxon>Fungi</taxon>
        <taxon>Dikarya</taxon>
        <taxon>Ascomycota</taxon>
        <taxon>Pezizomycotina</taxon>
        <taxon>Leotiomycetes</taxon>
        <taxon>Helotiales</taxon>
        <taxon>Sclerotiniaceae</taxon>
        <taxon>Sclerotinia</taxon>
    </lineage>
</organism>
<dbReference type="EMBL" id="CP017817">
    <property type="protein sequence ID" value="APA09242.1"/>
    <property type="molecule type" value="Genomic_DNA"/>
</dbReference>
<reference evidence="2" key="1">
    <citation type="journal article" date="2017" name="Genome Biol. Evol.">
        <title>The complete genome sequence of the phytopathogenic fungus Sclerotinia sclerotiorum reveals insights into the genome architecture of broad host range pathogens.</title>
        <authorList>
            <person name="Derbyshire M."/>
            <person name="Denton-Giles M."/>
            <person name="Hegedus D."/>
            <person name="Seifbarghy S."/>
            <person name="Rollins J."/>
            <person name="van Kan J."/>
            <person name="Seidl M.F."/>
            <person name="Faino L."/>
            <person name="Mbengue M."/>
            <person name="Navaud O."/>
            <person name="Raffaele S."/>
            <person name="Hammond-Kosack K."/>
            <person name="Heard S."/>
            <person name="Oliver R."/>
        </authorList>
    </citation>
    <scope>NUCLEOTIDE SEQUENCE [LARGE SCALE GENOMIC DNA]</scope>
    <source>
        <strain evidence="2">ATCC 18683 / 1980 / Ss-1</strain>
    </source>
</reference>
<dbReference type="VEuPathDB" id="FungiDB:sscle_04g040120"/>
<dbReference type="InterPro" id="IPR011008">
    <property type="entry name" value="Dimeric_a/b-barrel"/>
</dbReference>
<evidence type="ECO:0008006" key="3">
    <source>
        <dbReference type="Google" id="ProtNLM"/>
    </source>
</evidence>
<dbReference type="OMA" id="ATFYFDD"/>
<sequence length="231" mass="25932">MPLKNQLENGPVTEFARVTLKKGIKIADLEGDGQYANIWRETLDTVASQEGYTDSYYGAVIEETENEVLFWYINWISLAHHKSFMDSPVYPSFLENIGPIIESADIMHVEQLNVKEVVGKGVLEVAISFDVEDVYIEGMKNFLTALEKIQSQKKIAGYLGFIDYGEVVEKIAKNRDAKEEEKGRGLVFIVGWENVASHTAFQQTQEFQDAVKHVCQGSSGFEMSHVALKSA</sequence>
<evidence type="ECO:0000313" key="2">
    <source>
        <dbReference type="Proteomes" id="UP000177798"/>
    </source>
</evidence>